<name>A0ABT9MGA6_9DEIO</name>
<evidence type="ECO:0000313" key="2">
    <source>
        <dbReference type="EMBL" id="MDP9765506.1"/>
    </source>
</evidence>
<evidence type="ECO:0000256" key="1">
    <source>
        <dbReference type="SAM" id="MobiDB-lite"/>
    </source>
</evidence>
<gene>
    <name evidence="2" type="ORF">QO006_002957</name>
</gene>
<accession>A0ABT9MGA6</accession>
<reference evidence="2 3" key="1">
    <citation type="submission" date="2023-07" db="EMBL/GenBank/DDBJ databases">
        <title>Genomic Encyclopedia of Type Strains, Phase IV (KMG-IV): sequencing the most valuable type-strain genomes for metagenomic binning, comparative biology and taxonomic classification.</title>
        <authorList>
            <person name="Goeker M."/>
        </authorList>
    </citation>
    <scope>NUCLEOTIDE SEQUENCE [LARGE SCALE GENOMIC DNA]</scope>
    <source>
        <strain evidence="2 3">NIO-1023</strain>
    </source>
</reference>
<dbReference type="RefSeq" id="WP_307467631.1">
    <property type="nucleotide sequence ID" value="NZ_JAURUR010000012.1"/>
</dbReference>
<sequence>MPTIEELNRSWEDTLTEFNARTWARMKAVGATATWEKAGEGQTGAHPIGITTRTGGDTAANDYVEFVVKFRGNELVREARTGEPEEVLVAGTLFRAARMLESLGVQVIPRDH</sequence>
<proteinExistence type="predicted"/>
<organism evidence="2 3">
    <name type="scientific">Deinococcus enclensis</name>
    <dbReference type="NCBI Taxonomy" id="1049582"/>
    <lineage>
        <taxon>Bacteria</taxon>
        <taxon>Thermotogati</taxon>
        <taxon>Deinococcota</taxon>
        <taxon>Deinococci</taxon>
        <taxon>Deinococcales</taxon>
        <taxon>Deinococcaceae</taxon>
        <taxon>Deinococcus</taxon>
    </lineage>
</organism>
<dbReference type="EMBL" id="JAURUR010000012">
    <property type="protein sequence ID" value="MDP9765506.1"/>
    <property type="molecule type" value="Genomic_DNA"/>
</dbReference>
<evidence type="ECO:0000313" key="3">
    <source>
        <dbReference type="Proteomes" id="UP001232163"/>
    </source>
</evidence>
<keyword evidence="3" id="KW-1185">Reference proteome</keyword>
<comment type="caution">
    <text evidence="2">The sequence shown here is derived from an EMBL/GenBank/DDBJ whole genome shotgun (WGS) entry which is preliminary data.</text>
</comment>
<dbReference type="Proteomes" id="UP001232163">
    <property type="component" value="Unassembled WGS sequence"/>
</dbReference>
<protein>
    <submittedName>
        <fullName evidence="2">Uncharacterized protein</fullName>
    </submittedName>
</protein>
<feature type="region of interest" description="Disordered" evidence="1">
    <location>
        <begin position="34"/>
        <end position="54"/>
    </location>
</feature>